<dbReference type="InterPro" id="IPR009057">
    <property type="entry name" value="Homeodomain-like_sf"/>
</dbReference>
<feature type="domain" description="Integrase catalytic" evidence="2">
    <location>
        <begin position="115"/>
        <end position="212"/>
    </location>
</feature>
<dbReference type="InterPro" id="IPR012337">
    <property type="entry name" value="RNaseH-like_sf"/>
</dbReference>
<accession>A0ABQ4D679</accession>
<proteinExistence type="predicted"/>
<name>A0ABQ4D679_9ACTN</name>
<organism evidence="3 4">
    <name type="scientific">Asanoa siamensis</name>
    <dbReference type="NCBI Taxonomy" id="926357"/>
    <lineage>
        <taxon>Bacteria</taxon>
        <taxon>Bacillati</taxon>
        <taxon>Actinomycetota</taxon>
        <taxon>Actinomycetes</taxon>
        <taxon>Micromonosporales</taxon>
        <taxon>Micromonosporaceae</taxon>
        <taxon>Asanoa</taxon>
    </lineage>
</organism>
<feature type="compositionally biased region" description="Low complexity" evidence="1">
    <location>
        <begin position="276"/>
        <end position="289"/>
    </location>
</feature>
<dbReference type="Proteomes" id="UP000604117">
    <property type="component" value="Unassembled WGS sequence"/>
</dbReference>
<feature type="compositionally biased region" description="Basic residues" evidence="1">
    <location>
        <begin position="225"/>
        <end position="244"/>
    </location>
</feature>
<comment type="caution">
    <text evidence="3">The sequence shown here is derived from an EMBL/GenBank/DDBJ whole genome shotgun (WGS) entry which is preliminary data.</text>
</comment>
<evidence type="ECO:0000313" key="3">
    <source>
        <dbReference type="EMBL" id="GIF78622.1"/>
    </source>
</evidence>
<dbReference type="InterPro" id="IPR036388">
    <property type="entry name" value="WH-like_DNA-bd_sf"/>
</dbReference>
<gene>
    <name evidence="3" type="ORF">Asi02nite_81400</name>
</gene>
<dbReference type="InterPro" id="IPR001584">
    <property type="entry name" value="Integrase_cat-core"/>
</dbReference>
<dbReference type="Gene3D" id="1.10.10.10">
    <property type="entry name" value="Winged helix-like DNA-binding domain superfamily/Winged helix DNA-binding domain"/>
    <property type="match status" value="1"/>
</dbReference>
<evidence type="ECO:0000313" key="4">
    <source>
        <dbReference type="Proteomes" id="UP000604117"/>
    </source>
</evidence>
<dbReference type="SUPFAM" id="SSF46689">
    <property type="entry name" value="Homeodomain-like"/>
    <property type="match status" value="1"/>
</dbReference>
<keyword evidence="4" id="KW-1185">Reference proteome</keyword>
<sequence length="327" mass="36538">MPGWHSEDEVAARYGVSRQTIHNWLARYAAEGIKGLEDRSHRPYVCPHRVDASTEALVCELRRDHPRWGPRRLRFEAGRRGVTPPPARATVYRIPRRNNLVPAVPRKRRREDYRRWERPEPMELWQMDIVGGVLLADGTEAKVVTGLDDHFRYCVIATVVRRATGRAVCAVFAAALTRFGLPGEVLADNGKQFTGRFTTPRSPTTAGKVERFHQSLQGEMPGRPGVRHHRAGPNRGGRVRRRIQLRPAAPGHRRRLPRRPVPPPDPRSGPDRGARAEAAPAVRAVAHRATGPEDATGRRGRYRVGDRVHRPSGAGAARSSRATVGEP</sequence>
<dbReference type="SUPFAM" id="SSF53098">
    <property type="entry name" value="Ribonuclease H-like"/>
    <property type="match status" value="1"/>
</dbReference>
<reference evidence="3 4" key="1">
    <citation type="submission" date="2021-01" db="EMBL/GenBank/DDBJ databases">
        <title>Whole genome shotgun sequence of Asanoa siamensis NBRC 107932.</title>
        <authorList>
            <person name="Komaki H."/>
            <person name="Tamura T."/>
        </authorList>
    </citation>
    <scope>NUCLEOTIDE SEQUENCE [LARGE SCALE GENOMIC DNA]</scope>
    <source>
        <strain evidence="3 4">NBRC 107932</strain>
    </source>
</reference>
<feature type="compositionally biased region" description="Low complexity" evidence="1">
    <location>
        <begin position="312"/>
        <end position="327"/>
    </location>
</feature>
<dbReference type="Gene3D" id="3.30.420.10">
    <property type="entry name" value="Ribonuclease H-like superfamily/Ribonuclease H"/>
    <property type="match status" value="1"/>
</dbReference>
<dbReference type="InterPro" id="IPR036397">
    <property type="entry name" value="RNaseH_sf"/>
</dbReference>
<dbReference type="EMBL" id="BONE01000177">
    <property type="protein sequence ID" value="GIF78622.1"/>
    <property type="molecule type" value="Genomic_DNA"/>
</dbReference>
<evidence type="ECO:0000256" key="1">
    <source>
        <dbReference type="SAM" id="MobiDB-lite"/>
    </source>
</evidence>
<feature type="region of interest" description="Disordered" evidence="1">
    <location>
        <begin position="216"/>
        <end position="327"/>
    </location>
</feature>
<dbReference type="Pfam" id="PF13565">
    <property type="entry name" value="HTH_32"/>
    <property type="match status" value="1"/>
</dbReference>
<protein>
    <recommendedName>
        <fullName evidence="2">Integrase catalytic domain-containing protein</fullName>
    </recommendedName>
</protein>
<dbReference type="PROSITE" id="PS50994">
    <property type="entry name" value="INTEGRASE"/>
    <property type="match status" value="1"/>
</dbReference>
<evidence type="ECO:0000259" key="2">
    <source>
        <dbReference type="PROSITE" id="PS50994"/>
    </source>
</evidence>
<dbReference type="Pfam" id="PF00665">
    <property type="entry name" value="rve"/>
    <property type="match status" value="1"/>
</dbReference>